<keyword evidence="1" id="KW-0472">Membrane</keyword>
<dbReference type="Proteomes" id="UP000006866">
    <property type="component" value="Chromosome"/>
</dbReference>
<proteinExistence type="predicted"/>
<keyword evidence="1" id="KW-0812">Transmembrane</keyword>
<dbReference type="RefSeq" id="WP_014553678.1">
    <property type="nucleotide sequence ID" value="NC_017455.1"/>
</dbReference>
<dbReference type="STRING" id="572479.Hprae_1528"/>
<gene>
    <name evidence="1" type="ordered locus">Hprae_1528</name>
</gene>
<protein>
    <submittedName>
        <fullName evidence="1">Nickel transport complex, NikM subunit, transmembrane</fullName>
    </submittedName>
</protein>
<dbReference type="Pfam" id="PF10670">
    <property type="entry name" value="DUF4198"/>
    <property type="match status" value="1"/>
</dbReference>
<dbReference type="PATRIC" id="fig|572479.3.peg.1548"/>
<dbReference type="HOGENOM" id="CLU_058596_1_0_9"/>
<dbReference type="InterPro" id="IPR019613">
    <property type="entry name" value="DUF4198"/>
</dbReference>
<sequence length="258" mass="29089">MFKKTVLFSMLLIFILTLSVSAHFQLILPTDETISNGEAEEIGLQLIFTHPMEASHTMEMNKPEKFAVVNKGREKDLTSELESFEYFGSQAWKTNYKTKAPGDYLFYLEPAPYYEASEDAYITQYTKIVVNKMGMPSDWDREIGQKAEIVPLARPYGLWTGNSFRAIVKKDGKAVPYAEVEIEYLNEGAFSGLNNSGVEVPADSFYTQVVKADKNGVFAYSIPKSGWWGFAALMEGEKIEGKDHEIGAVMWVKAHDMN</sequence>
<reference evidence="2" key="1">
    <citation type="submission" date="2010-10" db="EMBL/GenBank/DDBJ databases">
        <title>The complete genome of Halanaerobium praevalens DSM 2228.</title>
        <authorList>
            <consortium name="US DOE Joint Genome Institute (JGI-PGF)"/>
            <person name="Lucas S."/>
            <person name="Copeland A."/>
            <person name="Lapidus A."/>
            <person name="Glavina del Rio T."/>
            <person name="Dalin E."/>
            <person name="Tice H."/>
            <person name="Bruce D."/>
            <person name="Goodwin L."/>
            <person name="Pitluck S."/>
            <person name="Kyrpides N."/>
            <person name="Mavromatis K."/>
            <person name="Ivanova N."/>
            <person name="Ovchinnikova G."/>
            <person name="Chertkov O."/>
            <person name="Detter J.C."/>
            <person name="Han C."/>
            <person name="Larimer F."/>
            <person name="Land M."/>
            <person name="Hauser L."/>
            <person name="Markowitz V."/>
            <person name="Cheng J.-F."/>
            <person name="Hugenholtz P."/>
            <person name="Woyke T."/>
            <person name="Wu D."/>
            <person name="Tindall B."/>
            <person name="Pomrenke H.G."/>
            <person name="Brambilla E."/>
            <person name="Klenk H.-P."/>
            <person name="Eisen J.A."/>
        </authorList>
    </citation>
    <scope>NUCLEOTIDE SEQUENCE [LARGE SCALE GENOMIC DNA]</scope>
    <source>
        <strain evidence="2">ATCC 33744 / DSM 2228 / GSL</strain>
    </source>
</reference>
<evidence type="ECO:0000313" key="2">
    <source>
        <dbReference type="Proteomes" id="UP000006866"/>
    </source>
</evidence>
<dbReference type="KEGG" id="hpk:Hprae_1528"/>
<evidence type="ECO:0000313" key="1">
    <source>
        <dbReference type="EMBL" id="ADO77655.1"/>
    </source>
</evidence>
<organism evidence="1 2">
    <name type="scientific">Halanaerobium praevalens (strain ATCC 33744 / DSM 2228 / GSL)</name>
    <dbReference type="NCBI Taxonomy" id="572479"/>
    <lineage>
        <taxon>Bacteria</taxon>
        <taxon>Bacillati</taxon>
        <taxon>Bacillota</taxon>
        <taxon>Clostridia</taxon>
        <taxon>Halanaerobiales</taxon>
        <taxon>Halanaerobiaceae</taxon>
        <taxon>Halanaerobium</taxon>
    </lineage>
</organism>
<dbReference type="eggNOG" id="COG5266">
    <property type="taxonomic scope" value="Bacteria"/>
</dbReference>
<keyword evidence="2" id="KW-1185">Reference proteome</keyword>
<dbReference type="AlphaFoldDB" id="E3DP22"/>
<accession>E3DP22</accession>
<name>E3DP22_HALPG</name>
<dbReference type="EMBL" id="CP002175">
    <property type="protein sequence ID" value="ADO77655.1"/>
    <property type="molecule type" value="Genomic_DNA"/>
</dbReference>
<reference evidence="1 2" key="2">
    <citation type="journal article" date="2011" name="Stand. Genomic Sci.">
        <title>Complete genome sequence of the extremely halophilic Halanaerobium praevalens type strain (GSL).</title>
        <authorList>
            <person name="Ivanova N."/>
            <person name="Sikorski J."/>
            <person name="Chertkov O."/>
            <person name="Nolan M."/>
            <person name="Lucas S."/>
            <person name="Hammon N."/>
            <person name="Deshpande S."/>
            <person name="Cheng J.F."/>
            <person name="Tapia R."/>
            <person name="Han C."/>
            <person name="Goodwin L."/>
            <person name="Pitluck S."/>
            <person name="Huntemann M."/>
            <person name="Liolios K."/>
            <person name="Pagani I."/>
            <person name="Mavromatis K."/>
            <person name="Ovchinikova G."/>
            <person name="Pati A."/>
            <person name="Chen A."/>
            <person name="Palaniappan K."/>
            <person name="Land M."/>
            <person name="Hauser L."/>
            <person name="Brambilla E.M."/>
            <person name="Kannan K.P."/>
            <person name="Rohde M."/>
            <person name="Tindall B.J."/>
            <person name="Goker M."/>
            <person name="Detter J.C."/>
            <person name="Woyke T."/>
            <person name="Bristow J."/>
            <person name="Eisen J.A."/>
            <person name="Markowitz V."/>
            <person name="Hugenholtz P."/>
            <person name="Kyrpides N.C."/>
            <person name="Klenk H.P."/>
            <person name="Lapidus A."/>
        </authorList>
    </citation>
    <scope>NUCLEOTIDE SEQUENCE [LARGE SCALE GENOMIC DNA]</scope>
    <source>
        <strain evidence="2">ATCC 33744 / DSM 2228 / GSL</strain>
    </source>
</reference>
<dbReference type="OrthoDB" id="9780723at2"/>